<dbReference type="InterPro" id="IPR032781">
    <property type="entry name" value="ABC_tran_Xtn"/>
</dbReference>
<dbReference type="InterPro" id="IPR003593">
    <property type="entry name" value="AAA+_ATPase"/>
</dbReference>
<dbReference type="CDD" id="cd03221">
    <property type="entry name" value="ABCF_EF-3"/>
    <property type="match status" value="2"/>
</dbReference>
<dbReference type="OrthoDB" id="9801441at2"/>
<keyword evidence="6" id="KW-1185">Reference proteome</keyword>
<feature type="domain" description="ABC transporter" evidence="4">
    <location>
        <begin position="319"/>
        <end position="519"/>
    </location>
</feature>
<reference evidence="5" key="1">
    <citation type="submission" date="2019-10" db="EMBL/GenBank/DDBJ databases">
        <authorList>
            <person name="Ross D.E."/>
            <person name="Gulliver D."/>
        </authorList>
    </citation>
    <scope>NUCLEOTIDE SEQUENCE</scope>
    <source>
        <strain evidence="5">DER-2019</strain>
    </source>
</reference>
<evidence type="ECO:0000256" key="3">
    <source>
        <dbReference type="SAM" id="MobiDB-lite"/>
    </source>
</evidence>
<dbReference type="SMART" id="SM00382">
    <property type="entry name" value="AAA"/>
    <property type="match status" value="2"/>
</dbReference>
<dbReference type="PROSITE" id="PS00211">
    <property type="entry name" value="ABC_TRANSPORTER_1"/>
    <property type="match status" value="2"/>
</dbReference>
<evidence type="ECO:0000256" key="1">
    <source>
        <dbReference type="ARBA" id="ARBA00022741"/>
    </source>
</evidence>
<proteinExistence type="predicted"/>
<gene>
    <name evidence="5" type="ORF">GH810_16700</name>
</gene>
<dbReference type="PANTHER" id="PTHR42855:SF2">
    <property type="entry name" value="DRUG RESISTANCE ABC TRANSPORTER,ATP-BINDING PROTEIN"/>
    <property type="match status" value="1"/>
</dbReference>
<dbReference type="AlphaFoldDB" id="A0A923KXS4"/>
<dbReference type="InterPro" id="IPR003439">
    <property type="entry name" value="ABC_transporter-like_ATP-bd"/>
</dbReference>
<evidence type="ECO:0000256" key="2">
    <source>
        <dbReference type="ARBA" id="ARBA00022840"/>
    </source>
</evidence>
<dbReference type="InterPro" id="IPR027417">
    <property type="entry name" value="P-loop_NTPase"/>
</dbReference>
<keyword evidence="2 5" id="KW-0067">ATP-binding</keyword>
<dbReference type="Proteomes" id="UP000616595">
    <property type="component" value="Unassembled WGS sequence"/>
</dbReference>
<dbReference type="FunFam" id="3.40.50.300:FF:000011">
    <property type="entry name" value="Putative ABC transporter ATP-binding component"/>
    <property type="match status" value="1"/>
</dbReference>
<dbReference type="Gene3D" id="3.40.50.300">
    <property type="entry name" value="P-loop containing nucleotide triphosphate hydrolases"/>
    <property type="match status" value="2"/>
</dbReference>
<organism evidence="5 6">
    <name type="scientific">Acetobacterium paludosum</name>
    <dbReference type="NCBI Taxonomy" id="52693"/>
    <lineage>
        <taxon>Bacteria</taxon>
        <taxon>Bacillati</taxon>
        <taxon>Bacillota</taxon>
        <taxon>Clostridia</taxon>
        <taxon>Eubacteriales</taxon>
        <taxon>Eubacteriaceae</taxon>
        <taxon>Acetobacterium</taxon>
    </lineage>
</organism>
<dbReference type="SUPFAM" id="SSF52540">
    <property type="entry name" value="P-loop containing nucleoside triphosphate hydrolases"/>
    <property type="match status" value="2"/>
</dbReference>
<dbReference type="PANTHER" id="PTHR42855">
    <property type="entry name" value="ABC TRANSPORTER ATP-BINDING SUBUNIT"/>
    <property type="match status" value="1"/>
</dbReference>
<name>A0A923KXS4_9FIRM</name>
<feature type="compositionally biased region" description="Basic and acidic residues" evidence="3">
    <location>
        <begin position="291"/>
        <end position="300"/>
    </location>
</feature>
<dbReference type="InterPro" id="IPR051309">
    <property type="entry name" value="ABCF_ATPase"/>
</dbReference>
<dbReference type="InterPro" id="IPR017871">
    <property type="entry name" value="ABC_transporter-like_CS"/>
</dbReference>
<evidence type="ECO:0000313" key="6">
    <source>
        <dbReference type="Proteomes" id="UP000616595"/>
    </source>
</evidence>
<comment type="caution">
    <text evidence="5">The sequence shown here is derived from an EMBL/GenBank/DDBJ whole genome shotgun (WGS) entry which is preliminary data.</text>
</comment>
<dbReference type="PROSITE" id="PS50893">
    <property type="entry name" value="ABC_TRANSPORTER_2"/>
    <property type="match status" value="2"/>
</dbReference>
<dbReference type="GO" id="GO:0016887">
    <property type="term" value="F:ATP hydrolysis activity"/>
    <property type="evidence" value="ECO:0007669"/>
    <property type="project" value="InterPro"/>
</dbReference>
<feature type="region of interest" description="Disordered" evidence="3">
    <location>
        <begin position="281"/>
        <end position="300"/>
    </location>
</feature>
<accession>A0A923KXS4</accession>
<evidence type="ECO:0000259" key="4">
    <source>
        <dbReference type="PROSITE" id="PS50893"/>
    </source>
</evidence>
<reference evidence="5" key="2">
    <citation type="submission" date="2020-10" db="EMBL/GenBank/DDBJ databases">
        <title>Comparative genomics of the Acetobacterium genus.</title>
        <authorList>
            <person name="Marshall C."/>
            <person name="May H."/>
            <person name="Norman S."/>
        </authorList>
    </citation>
    <scope>NUCLEOTIDE SEQUENCE</scope>
    <source>
        <strain evidence="5">DER-2019</strain>
    </source>
</reference>
<dbReference type="GO" id="GO:0005524">
    <property type="term" value="F:ATP binding"/>
    <property type="evidence" value="ECO:0007669"/>
    <property type="project" value="UniProtKB-KW"/>
</dbReference>
<feature type="domain" description="ABC transporter" evidence="4">
    <location>
        <begin position="4"/>
        <end position="256"/>
    </location>
</feature>
<dbReference type="Pfam" id="PF00005">
    <property type="entry name" value="ABC_tran"/>
    <property type="match status" value="2"/>
</dbReference>
<sequence>MGLLDVINISHSFGDKSLYREASFELFKGEHMGVVGRNGTGKTTLLNSLIGEVIPDVGEIRWQKGIKVGYLDQHAKIDKEVMVFDYLKTAFIELYKTESELNKIYENMMFDSSEKMLDKAADYQSLLENSGFYEIESRILKVADGLGITALGMDSKLDKLSGGQRAKVILAKLLLEEPNVLLLDEPTNFLDKEHVEWLTDHLRAYDGTFIVISHDFDFLDKITTCICDIEFCTIKKYSGNISKFIELKGLRREGYIREFEAQKKQIKKYEDYISKNKARASTANMAKSRQKQLDKIDRIPPPETAPKPHFHFSSLAISAQKSLVVKDLEIGYYYPLLPKLNFKVESGQKIVITGFNGIGKSTLLKTLIHQISAISGKYKFADNVKMGFFEQDLNWKNPAQTPIQIIADEFPKQSQSQIRRYLAQCGLKAASTIQSVSTLSGGEQAKVKICSLMLTKSNFLILDEPTNHLDGDAKEVFKNELINWEGNMILVSHESSFYEEWADKIVNIEDLSEIKPNVIK</sequence>
<keyword evidence="1" id="KW-0547">Nucleotide-binding</keyword>
<dbReference type="Pfam" id="PF12848">
    <property type="entry name" value="ABC_tran_Xtn"/>
    <property type="match status" value="1"/>
</dbReference>
<dbReference type="RefSeq" id="WP_148568576.1">
    <property type="nucleotide sequence ID" value="NZ_RXYA01000021.1"/>
</dbReference>
<evidence type="ECO:0000313" key="5">
    <source>
        <dbReference type="EMBL" id="MBC3889940.1"/>
    </source>
</evidence>
<dbReference type="EMBL" id="WJBD01000031">
    <property type="protein sequence ID" value="MBC3889940.1"/>
    <property type="molecule type" value="Genomic_DNA"/>
</dbReference>
<protein>
    <submittedName>
        <fullName evidence="5">ATP-binding cassette domain-containing protein</fullName>
    </submittedName>
</protein>